<evidence type="ECO:0000313" key="3">
    <source>
        <dbReference type="Proteomes" id="UP000594262"/>
    </source>
</evidence>
<dbReference type="Proteomes" id="UP000594262">
    <property type="component" value="Unplaced"/>
</dbReference>
<evidence type="ECO:0000256" key="1">
    <source>
        <dbReference type="ARBA" id="ARBA00001962"/>
    </source>
</evidence>
<dbReference type="Pfam" id="PF05721">
    <property type="entry name" value="PhyH"/>
    <property type="match status" value="1"/>
</dbReference>
<keyword evidence="3" id="KW-1185">Reference proteome</keyword>
<dbReference type="SUPFAM" id="SSF51197">
    <property type="entry name" value="Clavaminate synthase-like"/>
    <property type="match status" value="1"/>
</dbReference>
<dbReference type="PANTHER" id="PTHR20883">
    <property type="entry name" value="PHYTANOYL-COA DIOXYGENASE DOMAIN CONTAINING 1"/>
    <property type="match status" value="1"/>
</dbReference>
<dbReference type="AlphaFoldDB" id="A0A7M6DQH0"/>
<dbReference type="InterPro" id="IPR008775">
    <property type="entry name" value="Phytyl_CoA_dOase-like"/>
</dbReference>
<dbReference type="PANTHER" id="PTHR20883:SF46">
    <property type="entry name" value="PHYTANOYL-COA HYDROXYLASE"/>
    <property type="match status" value="1"/>
</dbReference>
<name>A0A7M6DQH0_9CNID</name>
<dbReference type="EnsemblMetazoa" id="CLYHEMT022149.1">
    <property type="protein sequence ID" value="CLYHEMP022149.1"/>
    <property type="gene ID" value="CLYHEMG022149"/>
</dbReference>
<dbReference type="GeneID" id="136799705"/>
<sequence>MLASLRISSLRRTAKFIGVRLLSSTYQRQILTDEQVEAYQRDSYVILRDLLTPEEKKDFQRIATEIENWPISDDWFSYFEEVGGVRRLSRLEGFYNHHADLKKHVKGKLGQAASDLIGEEAILFKEKLNMKYPGGFGYDPHQDGVGSWNYFGQFFHMSAVVTCDPMTIENGCLQVVPGDWGELPWLPMDINGDITEEVARGLDWKHMICDAGTVIMFNSHVPHKSDVNQTDQSRRAFFITWNGESLGDTRQKYYDLRRECHPPDHLRDPNKDYTELIRIFNEHNLEQSNDRWQPDLEEETK</sequence>
<organism evidence="2 3">
    <name type="scientific">Clytia hemisphaerica</name>
    <dbReference type="NCBI Taxonomy" id="252671"/>
    <lineage>
        <taxon>Eukaryota</taxon>
        <taxon>Metazoa</taxon>
        <taxon>Cnidaria</taxon>
        <taxon>Hydrozoa</taxon>
        <taxon>Hydroidolina</taxon>
        <taxon>Leptothecata</taxon>
        <taxon>Obeliida</taxon>
        <taxon>Clytiidae</taxon>
        <taxon>Clytia</taxon>
    </lineage>
</organism>
<protein>
    <recommendedName>
        <fullName evidence="4">Phytanoyl-CoA dioxygenase</fullName>
    </recommendedName>
</protein>
<dbReference type="OrthoDB" id="445007at2759"/>
<proteinExistence type="predicted"/>
<evidence type="ECO:0000313" key="2">
    <source>
        <dbReference type="EnsemblMetazoa" id="CLYHEMP022149.1"/>
    </source>
</evidence>
<dbReference type="Gene3D" id="2.60.120.620">
    <property type="entry name" value="q2cbj1_9rhob like domain"/>
    <property type="match status" value="1"/>
</dbReference>
<reference evidence="2" key="1">
    <citation type="submission" date="2021-01" db="UniProtKB">
        <authorList>
            <consortium name="EnsemblMetazoa"/>
        </authorList>
    </citation>
    <scope>IDENTIFICATION</scope>
</reference>
<evidence type="ECO:0008006" key="4">
    <source>
        <dbReference type="Google" id="ProtNLM"/>
    </source>
</evidence>
<comment type="cofactor">
    <cofactor evidence="1">
        <name>Fe cation</name>
        <dbReference type="ChEBI" id="CHEBI:24875"/>
    </cofactor>
</comment>
<dbReference type="RefSeq" id="XP_066912518.1">
    <property type="nucleotide sequence ID" value="XM_067056417.1"/>
</dbReference>
<accession>A0A7M6DQH0</accession>